<feature type="region of interest" description="Disordered" evidence="1">
    <location>
        <begin position="145"/>
        <end position="171"/>
    </location>
</feature>
<evidence type="ECO:0000256" key="1">
    <source>
        <dbReference type="SAM" id="MobiDB-lite"/>
    </source>
</evidence>
<dbReference type="AlphaFoldDB" id="A0A6G1L2U8"/>
<dbReference type="Proteomes" id="UP000799436">
    <property type="component" value="Unassembled WGS sequence"/>
</dbReference>
<evidence type="ECO:0000313" key="2">
    <source>
        <dbReference type="EMBL" id="KAF2767155.1"/>
    </source>
</evidence>
<dbReference type="EMBL" id="ML995860">
    <property type="protein sequence ID" value="KAF2767155.1"/>
    <property type="molecule type" value="Genomic_DNA"/>
</dbReference>
<reference evidence="2" key="1">
    <citation type="journal article" date="2020" name="Stud. Mycol.">
        <title>101 Dothideomycetes genomes: a test case for predicting lifestyles and emergence of pathogens.</title>
        <authorList>
            <person name="Haridas S."/>
            <person name="Albert R."/>
            <person name="Binder M."/>
            <person name="Bloem J."/>
            <person name="Labutti K."/>
            <person name="Salamov A."/>
            <person name="Andreopoulos B."/>
            <person name="Baker S."/>
            <person name="Barry K."/>
            <person name="Bills G."/>
            <person name="Bluhm B."/>
            <person name="Cannon C."/>
            <person name="Castanera R."/>
            <person name="Culley D."/>
            <person name="Daum C."/>
            <person name="Ezra D."/>
            <person name="Gonzalez J."/>
            <person name="Henrissat B."/>
            <person name="Kuo A."/>
            <person name="Liang C."/>
            <person name="Lipzen A."/>
            <person name="Lutzoni F."/>
            <person name="Magnuson J."/>
            <person name="Mondo S."/>
            <person name="Nolan M."/>
            <person name="Ohm R."/>
            <person name="Pangilinan J."/>
            <person name="Park H.-J."/>
            <person name="Ramirez L."/>
            <person name="Alfaro M."/>
            <person name="Sun H."/>
            <person name="Tritt A."/>
            <person name="Yoshinaga Y."/>
            <person name="Zwiers L.-H."/>
            <person name="Turgeon B."/>
            <person name="Goodwin S."/>
            <person name="Spatafora J."/>
            <person name="Crous P."/>
            <person name="Grigoriev I."/>
        </authorList>
    </citation>
    <scope>NUCLEOTIDE SEQUENCE</scope>
    <source>
        <strain evidence="2">CBS 116005</strain>
    </source>
</reference>
<proteinExistence type="predicted"/>
<accession>A0A6G1L2U8</accession>
<organism evidence="2 3">
    <name type="scientific">Teratosphaeria nubilosa</name>
    <dbReference type="NCBI Taxonomy" id="161662"/>
    <lineage>
        <taxon>Eukaryota</taxon>
        <taxon>Fungi</taxon>
        <taxon>Dikarya</taxon>
        <taxon>Ascomycota</taxon>
        <taxon>Pezizomycotina</taxon>
        <taxon>Dothideomycetes</taxon>
        <taxon>Dothideomycetidae</taxon>
        <taxon>Mycosphaerellales</taxon>
        <taxon>Teratosphaeriaceae</taxon>
        <taxon>Teratosphaeria</taxon>
    </lineage>
</organism>
<evidence type="ECO:0000313" key="3">
    <source>
        <dbReference type="Proteomes" id="UP000799436"/>
    </source>
</evidence>
<gene>
    <name evidence="2" type="ORF">EJ03DRAFT_160542</name>
</gene>
<name>A0A6G1L2U8_9PEZI</name>
<keyword evidence="3" id="KW-1185">Reference proteome</keyword>
<sequence>MHLPSLRYQSLACIRNRDCALEAVWTVAPGDVYLQPQESTYRSAGNHHSLSEETHANIFAASGFSPLFALTPRTSMAVWRPNEILGRRRPIDASIAHEQVSPPMPGHIHRQLCTMNVSVTQPEYPAPPYDTVCCVWEAATREDSVVRTPGTSKRGPDGLARSTHPRAGLTNPWQISEAKTRQTAAACFAASNAVISVGAVTMPHAEPAVPSAEDEGP</sequence>
<protein>
    <submittedName>
        <fullName evidence="2">Uncharacterized protein</fullName>
    </submittedName>
</protein>